<keyword evidence="3" id="KW-0812">Transmembrane</keyword>
<keyword evidence="5" id="KW-1185">Reference proteome</keyword>
<evidence type="ECO:0000256" key="2">
    <source>
        <dbReference type="SAM" id="MobiDB-lite"/>
    </source>
</evidence>
<evidence type="ECO:0000313" key="5">
    <source>
        <dbReference type="Proteomes" id="UP000324629"/>
    </source>
</evidence>
<feature type="region of interest" description="Disordered" evidence="2">
    <location>
        <begin position="157"/>
        <end position="203"/>
    </location>
</feature>
<protein>
    <submittedName>
        <fullName evidence="4">Uncharacterized protein</fullName>
    </submittedName>
</protein>
<keyword evidence="3" id="KW-1133">Transmembrane helix</keyword>
<evidence type="ECO:0000313" key="4">
    <source>
        <dbReference type="EMBL" id="KAA3671999.1"/>
    </source>
</evidence>
<dbReference type="Proteomes" id="UP000324629">
    <property type="component" value="Unassembled WGS sequence"/>
</dbReference>
<dbReference type="Pfam" id="PF04749">
    <property type="entry name" value="PLAC8"/>
    <property type="match status" value="1"/>
</dbReference>
<dbReference type="InterPro" id="IPR006461">
    <property type="entry name" value="PLAC_motif_containing"/>
</dbReference>
<feature type="transmembrane region" description="Helical" evidence="3">
    <location>
        <begin position="57"/>
        <end position="79"/>
    </location>
</feature>
<accession>A0A5J4N9V2</accession>
<feature type="compositionally biased region" description="Acidic residues" evidence="2">
    <location>
        <begin position="170"/>
        <end position="188"/>
    </location>
</feature>
<proteinExistence type="inferred from homology"/>
<name>A0A5J4N9V2_9TREM</name>
<reference evidence="4 5" key="1">
    <citation type="journal article" date="2019" name="Gigascience">
        <title>Whole-genome sequence of the oriental lung fluke Paragonimus westermani.</title>
        <authorList>
            <person name="Oey H."/>
            <person name="Zakrzewski M."/>
            <person name="Narain K."/>
            <person name="Devi K.R."/>
            <person name="Agatsuma T."/>
            <person name="Nawaratna S."/>
            <person name="Gobert G.N."/>
            <person name="Jones M.K."/>
            <person name="Ragan M.A."/>
            <person name="McManus D.P."/>
            <person name="Krause L."/>
        </authorList>
    </citation>
    <scope>NUCLEOTIDE SEQUENCE [LARGE SCALE GENOMIC DNA]</scope>
    <source>
        <strain evidence="4 5">IND2009</strain>
    </source>
</reference>
<gene>
    <name evidence="4" type="ORF">DEA37_0013503</name>
</gene>
<keyword evidence="3" id="KW-0472">Membrane</keyword>
<evidence type="ECO:0000256" key="1">
    <source>
        <dbReference type="ARBA" id="ARBA00009024"/>
    </source>
</evidence>
<comment type="similarity">
    <text evidence="1">Belongs to the cornifelin family.</text>
</comment>
<feature type="compositionally biased region" description="Low complexity" evidence="2">
    <location>
        <begin position="157"/>
        <end position="169"/>
    </location>
</feature>
<sequence>MPCCKEKEEPSVDRIFMRRRSQWNTYTVSCCENWGNCCCCLLCFPCFMGDLLHYVCYLPWGLALIFGLVLLPFHPFLLIPLRMRIRRKHNLEGNILSDLICLLFCCWPCVFCQMRDQVHHLLSRRQWTLGYANEVEHLPLWMSSCLKFICHPAGRNDSTNSEETGSNEEGSNESDGSDSEEDVDEEESEPMKPKGIRIRGDTN</sequence>
<organism evidence="4 5">
    <name type="scientific">Paragonimus westermani</name>
    <dbReference type="NCBI Taxonomy" id="34504"/>
    <lineage>
        <taxon>Eukaryota</taxon>
        <taxon>Metazoa</taxon>
        <taxon>Spiralia</taxon>
        <taxon>Lophotrochozoa</taxon>
        <taxon>Platyhelminthes</taxon>
        <taxon>Trematoda</taxon>
        <taxon>Digenea</taxon>
        <taxon>Plagiorchiida</taxon>
        <taxon>Troglotremata</taxon>
        <taxon>Troglotrematidae</taxon>
        <taxon>Paragonimus</taxon>
    </lineage>
</organism>
<dbReference type="NCBIfam" id="TIGR01571">
    <property type="entry name" value="A_thal_Cys_rich"/>
    <property type="match status" value="1"/>
</dbReference>
<dbReference type="AlphaFoldDB" id="A0A5J4N9V2"/>
<evidence type="ECO:0000256" key="3">
    <source>
        <dbReference type="SAM" id="Phobius"/>
    </source>
</evidence>
<comment type="caution">
    <text evidence="4">The sequence shown here is derived from an EMBL/GenBank/DDBJ whole genome shotgun (WGS) entry which is preliminary data.</text>
</comment>
<dbReference type="EMBL" id="QNGE01005513">
    <property type="protein sequence ID" value="KAA3671999.1"/>
    <property type="molecule type" value="Genomic_DNA"/>
</dbReference>